<feature type="transmembrane region" description="Helical" evidence="7">
    <location>
        <begin position="146"/>
        <end position="167"/>
    </location>
</feature>
<keyword evidence="2 7" id="KW-0813">Transport</keyword>
<dbReference type="KEGG" id="beo:BEH_14415"/>
<evidence type="ECO:0000256" key="1">
    <source>
        <dbReference type="ARBA" id="ARBA00004651"/>
    </source>
</evidence>
<feature type="transmembrane region" description="Helical" evidence="7">
    <location>
        <begin position="245"/>
        <end position="266"/>
    </location>
</feature>
<proteinExistence type="inferred from homology"/>
<dbReference type="GeneID" id="93701969"/>
<evidence type="ECO:0000256" key="7">
    <source>
        <dbReference type="RuleBase" id="RU363032"/>
    </source>
</evidence>
<accession>A0A231SF61</accession>
<keyword evidence="4 7" id="KW-0812">Transmembrane</keyword>
<dbReference type="GO" id="GO:0055085">
    <property type="term" value="P:transmembrane transport"/>
    <property type="evidence" value="ECO:0007669"/>
    <property type="project" value="InterPro"/>
</dbReference>
<dbReference type="SUPFAM" id="SSF161098">
    <property type="entry name" value="MetI-like"/>
    <property type="match status" value="1"/>
</dbReference>
<evidence type="ECO:0000256" key="4">
    <source>
        <dbReference type="ARBA" id="ARBA00022692"/>
    </source>
</evidence>
<feature type="transmembrane region" description="Helical" evidence="7">
    <location>
        <begin position="12"/>
        <end position="32"/>
    </location>
</feature>
<dbReference type="Proteomes" id="UP000036202">
    <property type="component" value="Chromosome"/>
</dbReference>
<keyword evidence="9" id="KW-1185">Reference proteome</keyword>
<keyword evidence="6 7" id="KW-0472">Membrane</keyword>
<accession>A0A0H4KQ88</accession>
<dbReference type="InterPro" id="IPR050901">
    <property type="entry name" value="BP-dep_ABC_trans_perm"/>
</dbReference>
<dbReference type="RefSeq" id="WP_040061416.1">
    <property type="nucleotide sequence ID" value="NZ_CP011974.1"/>
</dbReference>
<reference evidence="9" key="2">
    <citation type="submission" date="2015-06" db="EMBL/GenBank/DDBJ databases">
        <title>Genome Sequence of Bacillus endophyticus and Analysis of its Companion Mechanism in the Ketogulonigenium vulgare-Bacillus strain Consortium.</title>
        <authorList>
            <person name="Jia N."/>
            <person name="Du J."/>
            <person name="Ding M.-Z."/>
            <person name="Gao F."/>
            <person name="Yuan Y.-J."/>
        </authorList>
    </citation>
    <scope>NUCLEOTIDE SEQUENCE [LARGE SCALE GENOMIC DNA]</scope>
    <source>
        <strain evidence="9">Hbe603</strain>
    </source>
</reference>
<evidence type="ECO:0000256" key="2">
    <source>
        <dbReference type="ARBA" id="ARBA00022448"/>
    </source>
</evidence>
<dbReference type="PATRIC" id="fig|135735.6.peg.3051"/>
<dbReference type="Gene3D" id="1.10.3720.10">
    <property type="entry name" value="MetI-like"/>
    <property type="match status" value="1"/>
</dbReference>
<comment type="similarity">
    <text evidence="7">Belongs to the binding-protein-dependent transport system permease family.</text>
</comment>
<feature type="transmembrane region" description="Helical" evidence="7">
    <location>
        <begin position="80"/>
        <end position="102"/>
    </location>
</feature>
<dbReference type="InterPro" id="IPR000515">
    <property type="entry name" value="MetI-like"/>
</dbReference>
<name>A0A0H4KQ88_9BACI</name>
<keyword evidence="3" id="KW-1003">Cell membrane</keyword>
<dbReference type="Pfam" id="PF00528">
    <property type="entry name" value="BPD_transp_1"/>
    <property type="match status" value="1"/>
</dbReference>
<organism evidence="8 9">
    <name type="scientific">Priestia filamentosa</name>
    <dbReference type="NCBI Taxonomy" id="1402861"/>
    <lineage>
        <taxon>Bacteria</taxon>
        <taxon>Bacillati</taxon>
        <taxon>Bacillota</taxon>
        <taxon>Bacilli</taxon>
        <taxon>Bacillales</taxon>
        <taxon>Bacillaceae</taxon>
        <taxon>Priestia</taxon>
    </lineage>
</organism>
<dbReference type="CDD" id="cd06261">
    <property type="entry name" value="TM_PBP2"/>
    <property type="match status" value="1"/>
</dbReference>
<protein>
    <submittedName>
        <fullName evidence="8">Sugar ABC transporter permease</fullName>
    </submittedName>
</protein>
<feature type="transmembrane region" description="Helical" evidence="7">
    <location>
        <begin position="114"/>
        <end position="140"/>
    </location>
</feature>
<dbReference type="GO" id="GO:0005886">
    <property type="term" value="C:plasma membrane"/>
    <property type="evidence" value="ECO:0007669"/>
    <property type="project" value="UniProtKB-SubCell"/>
</dbReference>
<sequence>MASNKKNKTIKVLTFYVGLISLLIVSLFPFFIMLMTSFKSSKEAVATNPTLLPKDWTLQHYIDIFDPDIFPYLAYFKNSLLVSLTAAGLSVLIGVFGAYALSRLNFKGRVTINASFYTVYMFSGILLVVPLFKIIAGLGLYDTKTALIITMIVQTLPTAIFMLRSYFDTIPGDLEEAAMIDGLNRVQIIFYIIIPLSISGIISVFVYSFMVAWNDYLFASIFLSDSANFTLPIGLNALFSTPDYIWGRMMAASLVTALPVVIMYAISERFIKGNLTAGGVKG</sequence>
<dbReference type="AlphaFoldDB" id="A0A0H4KQ88"/>
<dbReference type="PROSITE" id="PS50928">
    <property type="entry name" value="ABC_TM1"/>
    <property type="match status" value="1"/>
</dbReference>
<keyword evidence="5 7" id="KW-1133">Transmembrane helix</keyword>
<dbReference type="InterPro" id="IPR035906">
    <property type="entry name" value="MetI-like_sf"/>
</dbReference>
<dbReference type="EMBL" id="CP011974">
    <property type="protein sequence ID" value="AKO95106.1"/>
    <property type="molecule type" value="Genomic_DNA"/>
</dbReference>
<evidence type="ECO:0000313" key="9">
    <source>
        <dbReference type="Proteomes" id="UP000036202"/>
    </source>
</evidence>
<feature type="transmembrane region" description="Helical" evidence="7">
    <location>
        <begin position="188"/>
        <end position="210"/>
    </location>
</feature>
<evidence type="ECO:0000256" key="5">
    <source>
        <dbReference type="ARBA" id="ARBA00022989"/>
    </source>
</evidence>
<gene>
    <name evidence="8" type="ORF">BEH_14415</name>
</gene>
<dbReference type="PANTHER" id="PTHR32243:SF18">
    <property type="entry name" value="INNER MEMBRANE ABC TRANSPORTER PERMEASE PROTEIN YCJP"/>
    <property type="match status" value="1"/>
</dbReference>
<evidence type="ECO:0000256" key="3">
    <source>
        <dbReference type="ARBA" id="ARBA00022475"/>
    </source>
</evidence>
<comment type="subcellular location">
    <subcellularLocation>
        <location evidence="1 7">Cell membrane</location>
        <topology evidence="1 7">Multi-pass membrane protein</topology>
    </subcellularLocation>
</comment>
<evidence type="ECO:0000313" key="8">
    <source>
        <dbReference type="EMBL" id="AKO95106.1"/>
    </source>
</evidence>
<reference evidence="8 9" key="1">
    <citation type="journal article" date="2015" name="PLoS ONE">
        <title>Genome Sequence of Bacillus endophyticus and Analysis of Its Companion Mechanism in the Ketogulonigenium vulgare-Bacillus Strain Consortium.</title>
        <authorList>
            <person name="Jia N."/>
            <person name="Du J."/>
            <person name="Ding M.Z."/>
            <person name="Gao F."/>
            <person name="Yuan Y.J."/>
        </authorList>
    </citation>
    <scope>NUCLEOTIDE SEQUENCE [LARGE SCALE GENOMIC DNA]</scope>
    <source>
        <strain evidence="8 9">Hbe603</strain>
    </source>
</reference>
<evidence type="ECO:0000256" key="6">
    <source>
        <dbReference type="ARBA" id="ARBA00023136"/>
    </source>
</evidence>
<dbReference type="PANTHER" id="PTHR32243">
    <property type="entry name" value="MALTOSE TRANSPORT SYSTEM PERMEASE-RELATED"/>
    <property type="match status" value="1"/>
</dbReference>